<dbReference type="PRINTS" id="PR01937">
    <property type="entry name" value="INTRLEUKIN24"/>
</dbReference>
<evidence type="ECO:0000256" key="1">
    <source>
        <dbReference type="ARBA" id="ARBA00004613"/>
    </source>
</evidence>
<name>A0ABN9A1I6_RANTA</name>
<proteinExistence type="inferred from homology"/>
<dbReference type="InterPro" id="IPR020444">
    <property type="entry name" value="IL-24"/>
</dbReference>
<evidence type="ECO:0000256" key="3">
    <source>
        <dbReference type="ARBA" id="ARBA00022514"/>
    </source>
</evidence>
<comment type="function">
    <text evidence="6">Immune regulatory cytokine.</text>
</comment>
<keyword evidence="3 6" id="KW-0202">Cytokine</keyword>
<dbReference type="SUPFAM" id="SSF47266">
    <property type="entry name" value="4-helical cytokines"/>
    <property type="match status" value="1"/>
</dbReference>
<protein>
    <recommendedName>
        <fullName evidence="6">Interleukin family protein</fullName>
    </recommendedName>
</protein>
<evidence type="ECO:0000313" key="8">
    <source>
        <dbReference type="Proteomes" id="UP001176941"/>
    </source>
</evidence>
<sequence length="281" mass="31685">MCLNPSPLYIPSILAWPYHGYTGTQVEETLPSHNAAIPIRASWNKSLPSTVTPLVGAWCGCMGACRNFFLYDRNQLPPTASLQASLPGPEDPPGPSLLQMSSSTHVAALPCLSLILLLCSPGPWVQGQEFQFGPCRVEGIVLQKLWQAFWAVKDIVQAQDNITSVQLLRKEVLQNIPETESCHLIHALLRFYVNTVFKSYRDKAVEFGILKSFSTLANNFFVIVSKLQASQEKMFSTRETARRRFLLFHRAFKQLDREAAVTKAFGEMDILLSWMEKFYQL</sequence>
<evidence type="ECO:0000313" key="7">
    <source>
        <dbReference type="EMBL" id="CAI9179166.1"/>
    </source>
</evidence>
<keyword evidence="5" id="KW-0732">Signal</keyword>
<keyword evidence="8" id="KW-1185">Reference proteome</keyword>
<comment type="subcellular location">
    <subcellularLocation>
        <location evidence="1 6">Secreted</location>
    </subcellularLocation>
</comment>
<dbReference type="PANTHER" id="PTHR48482:SF4">
    <property type="entry name" value="INTERLEUKIN-24"/>
    <property type="match status" value="1"/>
</dbReference>
<gene>
    <name evidence="7" type="ORF">MRATA1EN1_LOCUS28128</name>
</gene>
<dbReference type="Gene3D" id="1.20.1250.10">
    <property type="match status" value="1"/>
</dbReference>
<dbReference type="Proteomes" id="UP001176941">
    <property type="component" value="Chromosome 9"/>
</dbReference>
<dbReference type="Pfam" id="PF00726">
    <property type="entry name" value="IL10"/>
    <property type="match status" value="1"/>
</dbReference>
<dbReference type="PANTHER" id="PTHR48482">
    <property type="entry name" value="INTERLEUKIN-19-RELATED"/>
    <property type="match status" value="1"/>
</dbReference>
<dbReference type="InterPro" id="IPR009079">
    <property type="entry name" value="4_helix_cytokine-like_core"/>
</dbReference>
<organism evidence="7 8">
    <name type="scientific">Rangifer tarandus platyrhynchus</name>
    <name type="common">Svalbard reindeer</name>
    <dbReference type="NCBI Taxonomy" id="3082113"/>
    <lineage>
        <taxon>Eukaryota</taxon>
        <taxon>Metazoa</taxon>
        <taxon>Chordata</taxon>
        <taxon>Craniata</taxon>
        <taxon>Vertebrata</taxon>
        <taxon>Euteleostomi</taxon>
        <taxon>Mammalia</taxon>
        <taxon>Eutheria</taxon>
        <taxon>Laurasiatheria</taxon>
        <taxon>Artiodactyla</taxon>
        <taxon>Ruminantia</taxon>
        <taxon>Pecora</taxon>
        <taxon>Cervidae</taxon>
        <taxon>Odocoileinae</taxon>
        <taxon>Rangifer</taxon>
    </lineage>
</organism>
<evidence type="ECO:0000256" key="6">
    <source>
        <dbReference type="RuleBase" id="RU368043"/>
    </source>
</evidence>
<keyword evidence="4 6" id="KW-0964">Secreted</keyword>
<dbReference type="EMBL" id="OX459945">
    <property type="protein sequence ID" value="CAI9179166.1"/>
    <property type="molecule type" value="Genomic_DNA"/>
</dbReference>
<reference evidence="7" key="1">
    <citation type="submission" date="2023-04" db="EMBL/GenBank/DDBJ databases">
        <authorList>
            <consortium name="ELIXIR-Norway"/>
        </authorList>
    </citation>
    <scope>NUCLEOTIDE SEQUENCE [LARGE SCALE GENOMIC DNA]</scope>
</reference>
<evidence type="ECO:0000256" key="4">
    <source>
        <dbReference type="ARBA" id="ARBA00022525"/>
    </source>
</evidence>
<comment type="similarity">
    <text evidence="2 6">Belongs to the IL-10 family.</text>
</comment>
<dbReference type="InterPro" id="IPR020443">
    <property type="entry name" value="IL-10/19/20/24/26"/>
</dbReference>
<evidence type="ECO:0000256" key="2">
    <source>
        <dbReference type="ARBA" id="ARBA00008813"/>
    </source>
</evidence>
<accession>A0ABN9A1I6</accession>
<evidence type="ECO:0000256" key="5">
    <source>
        <dbReference type="ARBA" id="ARBA00022729"/>
    </source>
</evidence>